<protein>
    <submittedName>
        <fullName evidence="2">Uncharacterized protein</fullName>
    </submittedName>
</protein>
<keyword evidence="3" id="KW-1185">Reference proteome</keyword>
<evidence type="ECO:0000313" key="3">
    <source>
        <dbReference type="Proteomes" id="UP000053573"/>
    </source>
</evidence>
<feature type="compositionally biased region" description="Polar residues" evidence="1">
    <location>
        <begin position="1"/>
        <end position="14"/>
    </location>
</feature>
<accession>A0A0H1BC18</accession>
<dbReference type="Proteomes" id="UP000053573">
    <property type="component" value="Unassembled WGS sequence"/>
</dbReference>
<comment type="caution">
    <text evidence="2">The sequence shown here is derived from an EMBL/GenBank/DDBJ whole genome shotgun (WGS) entry which is preliminary data.</text>
</comment>
<dbReference type="AlphaFoldDB" id="A0A0H1BC18"/>
<reference evidence="3" key="1">
    <citation type="journal article" date="2015" name="PLoS Genet.">
        <title>The dynamic genome and transcriptome of the human fungal pathogen Blastomyces and close relative Emmonsia.</title>
        <authorList>
            <person name="Munoz J.F."/>
            <person name="Gauthier G.M."/>
            <person name="Desjardins C.A."/>
            <person name="Gallo J.E."/>
            <person name="Holder J."/>
            <person name="Sullivan T.D."/>
            <person name="Marty A.J."/>
            <person name="Carmen J.C."/>
            <person name="Chen Z."/>
            <person name="Ding L."/>
            <person name="Gujja S."/>
            <person name="Magrini V."/>
            <person name="Misas E."/>
            <person name="Mitreva M."/>
            <person name="Priest M."/>
            <person name="Saif S."/>
            <person name="Whiston E.A."/>
            <person name="Young S."/>
            <person name="Zeng Q."/>
            <person name="Goldman W.E."/>
            <person name="Mardis E.R."/>
            <person name="Taylor J.W."/>
            <person name="McEwen J.G."/>
            <person name="Clay O.K."/>
            <person name="Klein B.S."/>
            <person name="Cuomo C.A."/>
        </authorList>
    </citation>
    <scope>NUCLEOTIDE SEQUENCE [LARGE SCALE GENOMIC DNA]</scope>
    <source>
        <strain evidence="3">UAMH 139</strain>
    </source>
</reference>
<feature type="compositionally biased region" description="Basic and acidic residues" evidence="1">
    <location>
        <begin position="119"/>
        <end position="143"/>
    </location>
</feature>
<feature type="region of interest" description="Disordered" evidence="1">
    <location>
        <begin position="177"/>
        <end position="198"/>
    </location>
</feature>
<feature type="compositionally biased region" description="Low complexity" evidence="1">
    <location>
        <begin position="55"/>
        <end position="69"/>
    </location>
</feature>
<feature type="region of interest" description="Disordered" evidence="1">
    <location>
        <begin position="86"/>
        <end position="158"/>
    </location>
</feature>
<evidence type="ECO:0000256" key="1">
    <source>
        <dbReference type="SAM" id="MobiDB-lite"/>
    </source>
</evidence>
<name>A0A0H1BC18_9EURO</name>
<sequence length="198" mass="21554">MERDSPSSGRNDASNDLIRGPHDKDIANNKAPLANDTKSPPPGIDPKAFEAQDISNSSLSPSTQASSASEPALNLRGGGVIDAMARAIVPDPHPEDHQRPSNILWYVSSGTGRRPTFGEIRRARSIQRSDSDGGRSYEDHAPRNENMPQYVPPKEKGRGFCKTIGNILTCGRCFQRPVQEPESEPPGDMVPAFYPPRP</sequence>
<evidence type="ECO:0000313" key="2">
    <source>
        <dbReference type="EMBL" id="KLJ08572.1"/>
    </source>
</evidence>
<dbReference type="OrthoDB" id="4188607at2759"/>
<feature type="region of interest" description="Disordered" evidence="1">
    <location>
        <begin position="1"/>
        <end position="74"/>
    </location>
</feature>
<organism evidence="2 3">
    <name type="scientific">Blastomyces silverae</name>
    <dbReference type="NCBI Taxonomy" id="2060906"/>
    <lineage>
        <taxon>Eukaryota</taxon>
        <taxon>Fungi</taxon>
        <taxon>Dikarya</taxon>
        <taxon>Ascomycota</taxon>
        <taxon>Pezizomycotina</taxon>
        <taxon>Eurotiomycetes</taxon>
        <taxon>Eurotiomycetidae</taxon>
        <taxon>Onygenales</taxon>
        <taxon>Ajellomycetaceae</taxon>
        <taxon>Blastomyces</taxon>
    </lineage>
</organism>
<dbReference type="EMBL" id="LDEV01002576">
    <property type="protein sequence ID" value="KLJ08572.1"/>
    <property type="molecule type" value="Genomic_DNA"/>
</dbReference>
<proteinExistence type="predicted"/>
<gene>
    <name evidence="2" type="ORF">EMPG_16000</name>
</gene>